<feature type="domain" description="PiggyBac transposable element-derived protein" evidence="2">
    <location>
        <begin position="75"/>
        <end position="129"/>
    </location>
</feature>
<comment type="caution">
    <text evidence="3">The sequence shown here is derived from an EMBL/GenBank/DDBJ whole genome shotgun (WGS) entry which is preliminary data.</text>
</comment>
<dbReference type="EMBL" id="PYWC01000032">
    <property type="protein sequence ID" value="PWW76561.1"/>
    <property type="molecule type" value="Genomic_DNA"/>
</dbReference>
<dbReference type="InterPro" id="IPR029526">
    <property type="entry name" value="PGBD"/>
</dbReference>
<gene>
    <name evidence="3" type="ORF">C7212DRAFT_58795</name>
</gene>
<dbReference type="PANTHER" id="PTHR46599">
    <property type="entry name" value="PIGGYBAC TRANSPOSABLE ELEMENT-DERIVED PROTEIN 4"/>
    <property type="match status" value="1"/>
</dbReference>
<dbReference type="PANTHER" id="PTHR46599:SF3">
    <property type="entry name" value="PIGGYBAC TRANSPOSABLE ELEMENT-DERIVED PROTEIN 4"/>
    <property type="match status" value="1"/>
</dbReference>
<evidence type="ECO:0000256" key="1">
    <source>
        <dbReference type="SAM" id="Phobius"/>
    </source>
</evidence>
<evidence type="ECO:0000313" key="3">
    <source>
        <dbReference type="EMBL" id="PWW76561.1"/>
    </source>
</evidence>
<dbReference type="AlphaFoldDB" id="A0A317STW8"/>
<organism evidence="3 4">
    <name type="scientific">Tuber magnatum</name>
    <name type="common">white Piedmont truffle</name>
    <dbReference type="NCBI Taxonomy" id="42249"/>
    <lineage>
        <taxon>Eukaryota</taxon>
        <taxon>Fungi</taxon>
        <taxon>Dikarya</taxon>
        <taxon>Ascomycota</taxon>
        <taxon>Pezizomycotina</taxon>
        <taxon>Pezizomycetes</taxon>
        <taxon>Pezizales</taxon>
        <taxon>Tuberaceae</taxon>
        <taxon>Tuber</taxon>
    </lineage>
</organism>
<keyword evidence="1" id="KW-0812">Transmembrane</keyword>
<reference evidence="3 4" key="1">
    <citation type="submission" date="2018-03" db="EMBL/GenBank/DDBJ databases">
        <title>Genomes of Pezizomycetes fungi and the evolution of truffles.</title>
        <authorList>
            <person name="Murat C."/>
            <person name="Payen T."/>
            <person name="Noel B."/>
            <person name="Kuo A."/>
            <person name="Martin F.M."/>
        </authorList>
    </citation>
    <scope>NUCLEOTIDE SEQUENCE [LARGE SCALE GENOMIC DNA]</scope>
    <source>
        <strain evidence="3">091103-1</strain>
    </source>
</reference>
<keyword evidence="4" id="KW-1185">Reference proteome</keyword>
<keyword evidence="1" id="KW-1133">Transmembrane helix</keyword>
<feature type="non-terminal residue" evidence="3">
    <location>
        <position position="1"/>
    </location>
</feature>
<protein>
    <recommendedName>
        <fullName evidence="2">PiggyBac transposable element-derived protein domain-containing protein</fullName>
    </recommendedName>
</protein>
<evidence type="ECO:0000259" key="2">
    <source>
        <dbReference type="Pfam" id="PF13843"/>
    </source>
</evidence>
<dbReference type="Proteomes" id="UP000246991">
    <property type="component" value="Unassembled WGS sequence"/>
</dbReference>
<sequence>FNIYGDNYFTKIPLFQVCYSHGIGACGTEDSGSVYMLTTIHQITDYVNCERKKPRSTSANAATTRGAFGPDRGCQVFAILQVINDYTHYMNGVDRADQLHAFYPTQPKAQRNWLPLFYWLVDTSIVNSFVLFWLLYLQAQ</sequence>
<dbReference type="Pfam" id="PF13843">
    <property type="entry name" value="DDE_Tnp_1_7"/>
    <property type="match status" value="1"/>
</dbReference>
<proteinExistence type="predicted"/>
<evidence type="ECO:0000313" key="4">
    <source>
        <dbReference type="Proteomes" id="UP000246991"/>
    </source>
</evidence>
<feature type="transmembrane region" description="Helical" evidence="1">
    <location>
        <begin position="116"/>
        <end position="136"/>
    </location>
</feature>
<dbReference type="OrthoDB" id="2431486at2759"/>
<feature type="non-terminal residue" evidence="3">
    <location>
        <position position="140"/>
    </location>
</feature>
<keyword evidence="1" id="KW-0472">Membrane</keyword>
<name>A0A317STW8_9PEZI</name>
<accession>A0A317STW8</accession>
<dbReference type="STRING" id="42249.A0A317STW8"/>